<proteinExistence type="predicted"/>
<evidence type="ECO:0000313" key="2">
    <source>
        <dbReference type="EMBL" id="CDW21715.1"/>
    </source>
</evidence>
<evidence type="ECO:0000256" key="1">
    <source>
        <dbReference type="SAM" id="Phobius"/>
    </source>
</evidence>
<dbReference type="EMBL" id="HACA01004354">
    <property type="protein sequence ID" value="CDW21715.1"/>
    <property type="molecule type" value="Transcribed_RNA"/>
</dbReference>
<feature type="transmembrane region" description="Helical" evidence="1">
    <location>
        <begin position="15"/>
        <end position="32"/>
    </location>
</feature>
<keyword evidence="1" id="KW-0812">Transmembrane</keyword>
<accession>A0A0K2T7C4</accession>
<sequence length="49" mass="5918">MLYKAICQYIRNKRFLSSYCVAVCSSWIYLILFNKGFNQKKNCFIHTFI</sequence>
<keyword evidence="1" id="KW-1133">Transmembrane helix</keyword>
<dbReference type="AlphaFoldDB" id="A0A0K2T7C4"/>
<protein>
    <submittedName>
        <fullName evidence="2">Uncharacterized protein</fullName>
    </submittedName>
</protein>
<keyword evidence="1" id="KW-0472">Membrane</keyword>
<reference evidence="2" key="1">
    <citation type="submission" date="2014-05" db="EMBL/GenBank/DDBJ databases">
        <authorList>
            <person name="Chronopoulou M."/>
        </authorList>
    </citation>
    <scope>NUCLEOTIDE SEQUENCE</scope>
    <source>
        <tissue evidence="2">Whole organism</tissue>
    </source>
</reference>
<organism evidence="2">
    <name type="scientific">Lepeophtheirus salmonis</name>
    <name type="common">Salmon louse</name>
    <name type="synonym">Caligus salmonis</name>
    <dbReference type="NCBI Taxonomy" id="72036"/>
    <lineage>
        <taxon>Eukaryota</taxon>
        <taxon>Metazoa</taxon>
        <taxon>Ecdysozoa</taxon>
        <taxon>Arthropoda</taxon>
        <taxon>Crustacea</taxon>
        <taxon>Multicrustacea</taxon>
        <taxon>Hexanauplia</taxon>
        <taxon>Copepoda</taxon>
        <taxon>Siphonostomatoida</taxon>
        <taxon>Caligidae</taxon>
        <taxon>Lepeophtheirus</taxon>
    </lineage>
</organism>
<name>A0A0K2T7C4_LEPSM</name>